<dbReference type="InterPro" id="IPR003382">
    <property type="entry name" value="Flavoprotein"/>
</dbReference>
<feature type="domain" description="Flavoprotein" evidence="4">
    <location>
        <begin position="20"/>
        <end position="157"/>
    </location>
</feature>
<dbReference type="Pfam" id="PF02441">
    <property type="entry name" value="Flavoprotein"/>
    <property type="match status" value="1"/>
</dbReference>
<evidence type="ECO:0000256" key="2">
    <source>
        <dbReference type="ARBA" id="ARBA00023239"/>
    </source>
</evidence>
<comment type="cofactor">
    <cofactor evidence="3">
        <name>Mg(2+)</name>
        <dbReference type="ChEBI" id="CHEBI:18420"/>
    </cofactor>
</comment>
<feature type="binding site" evidence="3">
    <location>
        <position position="337"/>
    </location>
    <ligand>
        <name>CTP</name>
        <dbReference type="ChEBI" id="CHEBI:37563"/>
    </ligand>
</feature>
<dbReference type="Pfam" id="PF04127">
    <property type="entry name" value="DFP"/>
    <property type="match status" value="1"/>
</dbReference>
<dbReference type="NCBIfam" id="TIGR00521">
    <property type="entry name" value="coaBC_dfp"/>
    <property type="match status" value="1"/>
</dbReference>
<dbReference type="EC" id="6.3.2.5" evidence="3"/>
<feature type="binding site" evidence="3">
    <location>
        <position position="283"/>
    </location>
    <ligand>
        <name>CTP</name>
        <dbReference type="ChEBI" id="CHEBI:37563"/>
    </ligand>
</feature>
<comment type="catalytic activity">
    <reaction evidence="3">
        <text>(R)-4'-phosphopantothenate + L-cysteine + CTP = N-[(R)-4-phosphopantothenoyl]-L-cysteine + CMP + diphosphate + H(+)</text>
        <dbReference type="Rhea" id="RHEA:19397"/>
        <dbReference type="ChEBI" id="CHEBI:10986"/>
        <dbReference type="ChEBI" id="CHEBI:15378"/>
        <dbReference type="ChEBI" id="CHEBI:33019"/>
        <dbReference type="ChEBI" id="CHEBI:35235"/>
        <dbReference type="ChEBI" id="CHEBI:37563"/>
        <dbReference type="ChEBI" id="CHEBI:59458"/>
        <dbReference type="ChEBI" id="CHEBI:60377"/>
        <dbReference type="EC" id="6.3.2.5"/>
    </reaction>
</comment>
<keyword evidence="3" id="KW-0479">Metal-binding</keyword>
<dbReference type="InterPro" id="IPR005252">
    <property type="entry name" value="CoaBC"/>
</dbReference>
<gene>
    <name evidence="3" type="primary">coaBC</name>
    <name evidence="6" type="ORF">EYM_03765</name>
</gene>
<dbReference type="EMBL" id="CP006867">
    <property type="protein sequence ID" value="ALU11689.1"/>
    <property type="molecule type" value="Genomic_DNA"/>
</dbReference>
<dbReference type="InterPro" id="IPR007085">
    <property type="entry name" value="DNA/pantothenate-metab_flavo_C"/>
</dbReference>
<dbReference type="UniPathway" id="UPA00241"/>
<dbReference type="SUPFAM" id="SSF102645">
    <property type="entry name" value="CoaB-like"/>
    <property type="match status" value="1"/>
</dbReference>
<dbReference type="GO" id="GO:0004633">
    <property type="term" value="F:phosphopantothenoylcysteine decarboxylase activity"/>
    <property type="evidence" value="ECO:0007669"/>
    <property type="project" value="UniProtKB-UniRule"/>
</dbReference>
<dbReference type="AlphaFoldDB" id="A0A0U3F7S8"/>
<keyword evidence="3" id="KW-0288">FMN</keyword>
<comment type="similarity">
    <text evidence="3">In the N-terminal section; belongs to the HFCD (homo-oligomeric flavin containing Cys decarboxylase) superfamily.</text>
</comment>
<comment type="similarity">
    <text evidence="3">In the C-terminal section; belongs to the PPC synthetase family.</text>
</comment>
<dbReference type="Gene3D" id="3.40.50.10300">
    <property type="entry name" value="CoaB-like"/>
    <property type="match status" value="1"/>
</dbReference>
<dbReference type="GO" id="GO:0010181">
    <property type="term" value="F:FMN binding"/>
    <property type="evidence" value="ECO:0007669"/>
    <property type="project" value="UniProtKB-UniRule"/>
</dbReference>
<keyword evidence="3" id="KW-0285">Flavoprotein</keyword>
<keyword evidence="3" id="KW-0436">Ligase</keyword>
<dbReference type="GO" id="GO:0071513">
    <property type="term" value="C:phosphopantothenoylcysteine decarboxylase complex"/>
    <property type="evidence" value="ECO:0007669"/>
    <property type="project" value="TreeGrafter"/>
</dbReference>
<reference evidence="6 7" key="1">
    <citation type="submission" date="2013-11" db="EMBL/GenBank/DDBJ databases">
        <title>Comparative genomics of Ignicoccus.</title>
        <authorList>
            <person name="Podar M."/>
        </authorList>
    </citation>
    <scope>NUCLEOTIDE SEQUENCE [LARGE SCALE GENOMIC DNA]</scope>
    <source>
        <strain evidence="6 7">DSM 13165</strain>
    </source>
</reference>
<keyword evidence="1 3" id="KW-0210">Decarboxylase</keyword>
<dbReference type="STRING" id="940295.EYM_03765"/>
<organism evidence="6 7">
    <name type="scientific">Ignicoccus islandicus DSM 13165</name>
    <dbReference type="NCBI Taxonomy" id="940295"/>
    <lineage>
        <taxon>Archaea</taxon>
        <taxon>Thermoproteota</taxon>
        <taxon>Thermoprotei</taxon>
        <taxon>Desulfurococcales</taxon>
        <taxon>Desulfurococcaceae</taxon>
        <taxon>Ignicoccus</taxon>
    </lineage>
</organism>
<feature type="domain" description="DNA/pantothenate metabolism flavoprotein C-terminal" evidence="5">
    <location>
        <begin position="191"/>
        <end position="392"/>
    </location>
</feature>
<comment type="pathway">
    <text evidence="3">Cofactor biosynthesis; coenzyme A biosynthesis.</text>
</comment>
<evidence type="ECO:0000256" key="3">
    <source>
        <dbReference type="HAMAP-Rule" id="MF_02225"/>
    </source>
</evidence>
<accession>A0A0U3F7S8</accession>
<dbReference type="GO" id="GO:0015937">
    <property type="term" value="P:coenzyme A biosynthetic process"/>
    <property type="evidence" value="ECO:0007669"/>
    <property type="project" value="UniProtKB-UniRule"/>
</dbReference>
<keyword evidence="3" id="KW-0511">Multifunctional enzyme</keyword>
<comment type="catalytic activity">
    <reaction evidence="3">
        <text>N-[(R)-4-phosphopantothenoyl]-L-cysteine + H(+) = (R)-4'-phosphopantetheine + CO2</text>
        <dbReference type="Rhea" id="RHEA:16793"/>
        <dbReference type="ChEBI" id="CHEBI:15378"/>
        <dbReference type="ChEBI" id="CHEBI:16526"/>
        <dbReference type="ChEBI" id="CHEBI:59458"/>
        <dbReference type="ChEBI" id="CHEBI:61723"/>
        <dbReference type="EC" id="4.1.1.36"/>
    </reaction>
</comment>
<dbReference type="EC" id="4.1.1.36" evidence="3"/>
<feature type="binding site" evidence="3">
    <location>
        <position position="322"/>
    </location>
    <ligand>
        <name>CTP</name>
        <dbReference type="ChEBI" id="CHEBI:37563"/>
    </ligand>
</feature>
<dbReference type="Gene3D" id="3.40.50.1950">
    <property type="entry name" value="Flavin prenyltransferase-like"/>
    <property type="match status" value="1"/>
</dbReference>
<dbReference type="HAMAP" id="MF_02225">
    <property type="entry name" value="CoaBC"/>
    <property type="match status" value="1"/>
</dbReference>
<dbReference type="GO" id="GO:0004632">
    <property type="term" value="F:phosphopantothenate--cysteine ligase activity"/>
    <property type="evidence" value="ECO:0007669"/>
    <property type="project" value="UniProtKB-UniRule"/>
</dbReference>
<keyword evidence="2 3" id="KW-0456">Lyase</keyword>
<evidence type="ECO:0000256" key="1">
    <source>
        <dbReference type="ARBA" id="ARBA00022793"/>
    </source>
</evidence>
<evidence type="ECO:0000259" key="5">
    <source>
        <dbReference type="Pfam" id="PF04127"/>
    </source>
</evidence>
<feature type="region of interest" description="Phosphopantothenate--cysteine ligase" evidence="3">
    <location>
        <begin position="196"/>
        <end position="401"/>
    </location>
</feature>
<keyword evidence="3" id="KW-0460">Magnesium</keyword>
<dbReference type="InterPro" id="IPR035929">
    <property type="entry name" value="CoaB-like_sf"/>
</dbReference>
<sequence>MHPVEEIRGSKWNSLMGKCILLGVSYSVALYKAIDLARELIKRGANVKVVMTQEASRVISPEIFHWATGNDVVYKLSGETEHVTLSRECDSMVIYPATLNVVSKLAYGITDDPVTLTAVNFIGYSKYVLVFPVMHRSMYDSPQYSNTLNMLKNIENIVLIEPVLEDGRVKILDPLESANIIESVTLRGRDLNGVRALVTAGPTREYVDKIRFISNPSSGKMGAAIAWELFSRGAEVYVVRGPSFASFPPQVQIYDVETTEEMAEVVKDIGEVDLAFFAAAPADYKPAETFPGKIDSKTEIEIKLLPTPKVAKVSAAKRKVGFTAVVGEDIIDVALTKMNSYGFDMIVANKVDRKDIGFTSDMNEVYIIRKDKTIRHVPKLPKLLVARAIVDESKDLLRNSD</sequence>
<dbReference type="PANTHER" id="PTHR14359:SF6">
    <property type="entry name" value="PHOSPHOPANTOTHENOYLCYSTEINE DECARBOXYLASE"/>
    <property type="match status" value="1"/>
</dbReference>
<comment type="cofactor">
    <cofactor evidence="3">
        <name>FMN</name>
        <dbReference type="ChEBI" id="CHEBI:58210"/>
    </cofactor>
    <text evidence="3">Binds 1 FMN per subunit.</text>
</comment>
<dbReference type="PATRIC" id="fig|940295.4.peg.731"/>
<comment type="caution">
    <text evidence="3">Lacks conserved residue(s) required for the propagation of feature annotation.</text>
</comment>
<name>A0A0U3F7S8_9CREN</name>
<keyword evidence="7" id="KW-1185">Reference proteome</keyword>
<dbReference type="Proteomes" id="UP000060778">
    <property type="component" value="Chromosome"/>
</dbReference>
<dbReference type="KEGG" id="iis:EYM_03765"/>
<protein>
    <recommendedName>
        <fullName evidence="3">Coenzyme A biosynthesis bifunctional protein CoaBC</fullName>
    </recommendedName>
    <alternativeName>
        <fullName evidence="3">DNA/pantothenate metabolism flavoprotein</fullName>
    </alternativeName>
    <alternativeName>
        <fullName evidence="3">Phosphopantothenoylcysteine synthetase/decarboxylase</fullName>
        <shortName evidence="3">PPCS-PPCDC</shortName>
    </alternativeName>
    <domain>
        <recommendedName>
            <fullName evidence="3">Phosphopantothenoylcysteine decarboxylase</fullName>
            <shortName evidence="3">PPC decarboxylase</shortName>
            <shortName evidence="3">PPC-DC</shortName>
            <ecNumber evidence="3">4.1.1.36</ecNumber>
        </recommendedName>
        <alternativeName>
            <fullName evidence="3">CoaC</fullName>
        </alternativeName>
    </domain>
    <domain>
        <recommendedName>
            <fullName evidence="3">Phosphopantothenate--cysteine ligase</fullName>
            <ecNumber evidence="3">6.3.2.5</ecNumber>
        </recommendedName>
        <alternativeName>
            <fullName evidence="3">CoaB</fullName>
        </alternativeName>
        <alternativeName>
            <fullName evidence="3">Phosphopantothenoylcysteine synthetase</fullName>
            <shortName evidence="3">PPC synthetase</shortName>
            <shortName evidence="3">PPC-S</shortName>
        </alternativeName>
    </domain>
</protein>
<dbReference type="InterPro" id="IPR036551">
    <property type="entry name" value="Flavin_trans-like"/>
</dbReference>
<dbReference type="PANTHER" id="PTHR14359">
    <property type="entry name" value="HOMO-OLIGOMERIC FLAVIN CONTAINING CYS DECARBOXYLASE FAMILY"/>
    <property type="match status" value="1"/>
</dbReference>
<proteinExistence type="inferred from homology"/>
<feature type="binding site" evidence="3">
    <location>
        <position position="293"/>
    </location>
    <ligand>
        <name>CTP</name>
        <dbReference type="ChEBI" id="CHEBI:37563"/>
    </ligand>
</feature>
<feature type="region of interest" description="Phosphopantothenoylcysteine decarboxylase" evidence="3">
    <location>
        <begin position="1"/>
        <end position="195"/>
    </location>
</feature>
<evidence type="ECO:0000259" key="4">
    <source>
        <dbReference type="Pfam" id="PF02441"/>
    </source>
</evidence>
<evidence type="ECO:0000313" key="6">
    <source>
        <dbReference type="EMBL" id="ALU11689.1"/>
    </source>
</evidence>
<dbReference type="GO" id="GO:0046872">
    <property type="term" value="F:metal ion binding"/>
    <property type="evidence" value="ECO:0007669"/>
    <property type="project" value="UniProtKB-KW"/>
</dbReference>
<dbReference type="GO" id="GO:0015941">
    <property type="term" value="P:pantothenate catabolic process"/>
    <property type="evidence" value="ECO:0007669"/>
    <property type="project" value="InterPro"/>
</dbReference>
<dbReference type="SUPFAM" id="SSF52507">
    <property type="entry name" value="Homo-oligomeric flavin-containing Cys decarboxylases, HFCD"/>
    <property type="match status" value="1"/>
</dbReference>
<evidence type="ECO:0000313" key="7">
    <source>
        <dbReference type="Proteomes" id="UP000060778"/>
    </source>
</evidence>
<comment type="function">
    <text evidence="3">Catalyzes two sequential steps in the biosynthesis of coenzyme A. In the first step cysteine is conjugated to 4'-phosphopantothenate to form 4-phosphopantothenoylcysteine. In the second step the latter compound is decarboxylated to form 4'-phosphopantotheine.</text>
</comment>